<feature type="compositionally biased region" description="Basic residues" evidence="1">
    <location>
        <begin position="187"/>
        <end position="216"/>
    </location>
</feature>
<dbReference type="PANTHER" id="PTHR14580">
    <property type="entry name" value="MULTIPLE MYELOMA TUMOR-ASSOCIATED PROTEIN 2 FAMILY MEMBER"/>
    <property type="match status" value="1"/>
</dbReference>
<dbReference type="AlphaFoldDB" id="A0A8T0CFV1"/>
<accession>A0A8T0CFV1</accession>
<feature type="region of interest" description="Disordered" evidence="1">
    <location>
        <begin position="1"/>
        <end position="23"/>
    </location>
</feature>
<evidence type="ECO:0000259" key="2">
    <source>
        <dbReference type="Pfam" id="PF10159"/>
    </source>
</evidence>
<evidence type="ECO:0000313" key="3">
    <source>
        <dbReference type="EMBL" id="KAF7846390.1"/>
    </source>
</evidence>
<dbReference type="Pfam" id="PF10159">
    <property type="entry name" value="MMtag"/>
    <property type="match status" value="1"/>
</dbReference>
<dbReference type="OrthoDB" id="5390672at2759"/>
<gene>
    <name evidence="3" type="ORF">BT93_L4471</name>
</gene>
<reference evidence="3" key="1">
    <citation type="submission" date="2020-05" db="EMBL/GenBank/DDBJ databases">
        <title>WGS assembly of Corymbia citriodora subspecies variegata.</title>
        <authorList>
            <person name="Barry K."/>
            <person name="Hundley H."/>
            <person name="Shu S."/>
            <person name="Jenkins J."/>
            <person name="Grimwood J."/>
            <person name="Baten A."/>
        </authorList>
    </citation>
    <scope>NUCLEOTIDE SEQUENCE</scope>
    <source>
        <strain evidence="3">CV2-018</strain>
    </source>
</reference>
<dbReference type="PANTHER" id="PTHR14580:SF0">
    <property type="entry name" value="MULTIPLE MYELOMA TUMOR-ASSOCIATED PROTEIN 2"/>
    <property type="match status" value="1"/>
</dbReference>
<evidence type="ECO:0000313" key="4">
    <source>
        <dbReference type="Proteomes" id="UP000806378"/>
    </source>
</evidence>
<proteinExistence type="predicted"/>
<protein>
    <recommendedName>
        <fullName evidence="2">Multiple myeloma tumor-associated protein 2-like N-terminal domain-containing protein</fullName>
    </recommendedName>
</protein>
<dbReference type="Proteomes" id="UP000806378">
    <property type="component" value="Unassembled WGS sequence"/>
</dbReference>
<feature type="compositionally biased region" description="Basic and acidic residues" evidence="1">
    <location>
        <begin position="57"/>
        <end position="84"/>
    </location>
</feature>
<dbReference type="InterPro" id="IPR039207">
    <property type="entry name" value="MMTAG2-like"/>
</dbReference>
<name>A0A8T0CFV1_CORYI</name>
<organism evidence="3 4">
    <name type="scientific">Corymbia citriodora subsp. variegata</name>
    <dbReference type="NCBI Taxonomy" id="360336"/>
    <lineage>
        <taxon>Eukaryota</taxon>
        <taxon>Viridiplantae</taxon>
        <taxon>Streptophyta</taxon>
        <taxon>Embryophyta</taxon>
        <taxon>Tracheophyta</taxon>
        <taxon>Spermatophyta</taxon>
        <taxon>Magnoliopsida</taxon>
        <taxon>eudicotyledons</taxon>
        <taxon>Gunneridae</taxon>
        <taxon>Pentapetalae</taxon>
        <taxon>rosids</taxon>
        <taxon>malvids</taxon>
        <taxon>Myrtales</taxon>
        <taxon>Myrtaceae</taxon>
        <taxon>Myrtoideae</taxon>
        <taxon>Eucalypteae</taxon>
        <taxon>Corymbia</taxon>
    </lineage>
</organism>
<feature type="compositionally biased region" description="Basic and acidic residues" evidence="1">
    <location>
        <begin position="176"/>
        <end position="186"/>
    </location>
</feature>
<feature type="region of interest" description="Disordered" evidence="1">
    <location>
        <begin position="53"/>
        <end position="216"/>
    </location>
</feature>
<dbReference type="InterPro" id="IPR019315">
    <property type="entry name" value="MMTA2_N"/>
</dbReference>
<keyword evidence="4" id="KW-1185">Reference proteome</keyword>
<evidence type="ECO:0000256" key="1">
    <source>
        <dbReference type="SAM" id="MobiDB-lite"/>
    </source>
</evidence>
<sequence>MDLLASVRKEGSRGGQGDFKWSDVQSSARREHYLGHSLMAPVGRWQQGRDLNWYAKSSDKSDDPEDPAVRAERERREEIKKVKEAEEDALARALGLPTPDRSNANLEPLGKVQMSENAKDSTTGDETRDRELQSALREYNRRHNSQGSKARSRSPNSRPRRRHDSDRNVRSKHRPRSSERRSERHDRNRFRSRSPHRRDRRNRSRSPYRSRRDRSR</sequence>
<feature type="domain" description="Multiple myeloma tumor-associated protein 2-like N-terminal" evidence="2">
    <location>
        <begin position="11"/>
        <end position="95"/>
    </location>
</feature>
<comment type="caution">
    <text evidence="3">The sequence shown here is derived from an EMBL/GenBank/DDBJ whole genome shotgun (WGS) entry which is preliminary data.</text>
</comment>
<dbReference type="EMBL" id="MU093460">
    <property type="protein sequence ID" value="KAF7846390.1"/>
    <property type="molecule type" value="Genomic_DNA"/>
</dbReference>
<dbReference type="Gramene" id="rna-gnl|WGS:JABURB|Cocit.L4471.1">
    <property type="protein sequence ID" value="cds-KAF7846390.1"/>
    <property type="gene ID" value="gene-BT93_L4471"/>
</dbReference>